<dbReference type="GO" id="GO:0019005">
    <property type="term" value="C:SCF ubiquitin ligase complex"/>
    <property type="evidence" value="ECO:0007669"/>
    <property type="project" value="TreeGrafter"/>
</dbReference>
<accession>A0AAD7UUA0</accession>
<dbReference type="SUPFAM" id="SSF52047">
    <property type="entry name" value="RNI-like"/>
    <property type="match status" value="1"/>
</dbReference>
<gene>
    <name evidence="1" type="ORF">O0I10_011736</name>
</gene>
<dbReference type="Gene3D" id="1.25.40.10">
    <property type="entry name" value="Tetratricopeptide repeat domain"/>
    <property type="match status" value="1"/>
</dbReference>
<protein>
    <recommendedName>
        <fullName evidence="3">F-box domain-containing protein</fullName>
    </recommendedName>
</protein>
<proteinExistence type="predicted"/>
<dbReference type="PANTHER" id="PTHR13318">
    <property type="entry name" value="PARTNER OF PAIRED, ISOFORM B-RELATED"/>
    <property type="match status" value="1"/>
</dbReference>
<evidence type="ECO:0000313" key="1">
    <source>
        <dbReference type="EMBL" id="KAJ8652590.1"/>
    </source>
</evidence>
<dbReference type="GeneID" id="83219135"/>
<reference evidence="1 2" key="1">
    <citation type="submission" date="2023-03" db="EMBL/GenBank/DDBJ databases">
        <title>Genome sequence of Lichtheimia ornata CBS 291.66.</title>
        <authorList>
            <person name="Mohabir J.T."/>
            <person name="Shea T.P."/>
            <person name="Kurbessoian T."/>
            <person name="Berby B."/>
            <person name="Fontaine J."/>
            <person name="Livny J."/>
            <person name="Gnirke A."/>
            <person name="Stajich J.E."/>
            <person name="Cuomo C.A."/>
        </authorList>
    </citation>
    <scope>NUCLEOTIDE SEQUENCE [LARGE SCALE GENOMIC DNA]</scope>
    <source>
        <strain evidence="1">CBS 291.66</strain>
    </source>
</reference>
<dbReference type="InterPro" id="IPR011990">
    <property type="entry name" value="TPR-like_helical_dom_sf"/>
</dbReference>
<keyword evidence="2" id="KW-1185">Reference proteome</keyword>
<dbReference type="SUPFAM" id="SSF48452">
    <property type="entry name" value="TPR-like"/>
    <property type="match status" value="1"/>
</dbReference>
<evidence type="ECO:0000313" key="2">
    <source>
        <dbReference type="Proteomes" id="UP001234581"/>
    </source>
</evidence>
<dbReference type="GO" id="GO:0031146">
    <property type="term" value="P:SCF-dependent proteasomal ubiquitin-dependent protein catabolic process"/>
    <property type="evidence" value="ECO:0007669"/>
    <property type="project" value="TreeGrafter"/>
</dbReference>
<organism evidence="1 2">
    <name type="scientific">Lichtheimia ornata</name>
    <dbReference type="NCBI Taxonomy" id="688661"/>
    <lineage>
        <taxon>Eukaryota</taxon>
        <taxon>Fungi</taxon>
        <taxon>Fungi incertae sedis</taxon>
        <taxon>Mucoromycota</taxon>
        <taxon>Mucoromycotina</taxon>
        <taxon>Mucoromycetes</taxon>
        <taxon>Mucorales</taxon>
        <taxon>Lichtheimiaceae</taxon>
        <taxon>Lichtheimia</taxon>
    </lineage>
</organism>
<comment type="caution">
    <text evidence="1">The sequence shown here is derived from an EMBL/GenBank/DDBJ whole genome shotgun (WGS) entry which is preliminary data.</text>
</comment>
<dbReference type="RefSeq" id="XP_058337504.1">
    <property type="nucleotide sequence ID" value="XM_058491699.1"/>
</dbReference>
<dbReference type="Proteomes" id="UP001234581">
    <property type="component" value="Unassembled WGS sequence"/>
</dbReference>
<dbReference type="EMBL" id="JARTCD010000099">
    <property type="protein sequence ID" value="KAJ8652590.1"/>
    <property type="molecule type" value="Genomic_DNA"/>
</dbReference>
<sequence length="689" mass="77182">MTVVENISWSELLKSTNLTAQHGNDGNRIATATESLKQTAHQFTQVLNERAILFANSAQFGAALHDAAAIRALLPGSGLGYLCTGDVHCQQGRYAAAISIYDQGLETVPDTDAYYQQLQQHRLAAIANNNKRVDFINELPLDIVISHIVSRIAADLGSNELYEPLYVSRAWQERILQRPDGLDFALGQEWVTLKNGHDQLVRFAPYIRRISGSIKNGIHLDDLLSRAHFSNLKRLDLFYDDPSHDALINGLQLVGDSLTHLAIEGDPYNIELYRIVESCPNLVSLVVDNVRVVMSSSSGRYPKMTHLRIYNVPVAVPSDDDVIDLLSRFPSLLSFDITPKPSSSVLTLLHEHCPYLQQLHYGCYSGATDEPDLHKVELHPNGKGITSAHLGNEGYDYDHDDLIQFLHLHRHSLEAIDFGCSNINDNDCHWKLENGNVVLQAHDHHRDMPTSLLPENDPTQTKTIFKRLVDVSFLNDDPSSSSRGFMLWLISNAPNLKAIHLTESHFLPDVSKAMIKMSHLSKLEITRVAGTAEYIDPIISLMQHHIAMEDQSTLEEIIIHIDGGNMDAVTWLGFISQMKRLKDLSLLTRVIPEDCLPALEKIGQGCSSLESLTLGTWSYRGSSIADGVIRSFRQHPNLKHLTIESKSLLATDVLALNTLPRLERLRLNYYTPDLVKDMLRRVLPNVIIE</sequence>
<dbReference type="AlphaFoldDB" id="A0AAD7UUA0"/>
<name>A0AAD7UUA0_9FUNG</name>
<dbReference type="InterPro" id="IPR032675">
    <property type="entry name" value="LRR_dom_sf"/>
</dbReference>
<evidence type="ECO:0008006" key="3">
    <source>
        <dbReference type="Google" id="ProtNLM"/>
    </source>
</evidence>
<dbReference type="Gene3D" id="3.80.10.10">
    <property type="entry name" value="Ribonuclease Inhibitor"/>
    <property type="match status" value="2"/>
</dbReference>